<dbReference type="GO" id="GO:0000428">
    <property type="term" value="C:DNA-directed RNA polymerase complex"/>
    <property type="evidence" value="ECO:0007669"/>
    <property type="project" value="UniProtKB-KW"/>
</dbReference>
<organism evidence="11 12">
    <name type="scientific">Candidatus Schekmanbacteria bacterium RBG_13_48_7</name>
    <dbReference type="NCBI Taxonomy" id="1817878"/>
    <lineage>
        <taxon>Bacteria</taxon>
        <taxon>Candidatus Schekmaniibacteriota</taxon>
    </lineage>
</organism>
<evidence type="ECO:0000256" key="2">
    <source>
        <dbReference type="ARBA" id="ARBA00022478"/>
    </source>
</evidence>
<evidence type="ECO:0000256" key="8">
    <source>
        <dbReference type="ARBA" id="ARBA00023163"/>
    </source>
</evidence>
<dbReference type="Pfam" id="PF04963">
    <property type="entry name" value="Sigma54_CBD"/>
    <property type="match status" value="1"/>
</dbReference>
<dbReference type="InterPro" id="IPR007634">
    <property type="entry name" value="RNA_pol_sigma_54_DNA-bd"/>
</dbReference>
<dbReference type="Gene3D" id="1.10.10.1330">
    <property type="entry name" value="RNA polymerase sigma-54 factor, core-binding domain"/>
    <property type="match status" value="1"/>
</dbReference>
<dbReference type="PROSITE" id="PS00717">
    <property type="entry name" value="SIGMA54_1"/>
    <property type="match status" value="1"/>
</dbReference>
<dbReference type="Pfam" id="PF00309">
    <property type="entry name" value="Sigma54_AID"/>
    <property type="match status" value="1"/>
</dbReference>
<keyword evidence="6" id="KW-0731">Sigma factor</keyword>
<keyword evidence="3" id="KW-0808">Transferase</keyword>
<evidence type="ECO:0000256" key="4">
    <source>
        <dbReference type="ARBA" id="ARBA00022695"/>
    </source>
</evidence>
<dbReference type="PANTHER" id="PTHR32248">
    <property type="entry name" value="RNA POLYMERASE SIGMA-54 FACTOR"/>
    <property type="match status" value="1"/>
</dbReference>
<keyword evidence="8" id="KW-0804">Transcription</keyword>
<dbReference type="InterPro" id="IPR007046">
    <property type="entry name" value="RNA_pol_sigma_54_core-bd"/>
</dbReference>
<dbReference type="GO" id="GO:0001216">
    <property type="term" value="F:DNA-binding transcription activator activity"/>
    <property type="evidence" value="ECO:0007669"/>
    <property type="project" value="InterPro"/>
</dbReference>
<dbReference type="NCBIfam" id="TIGR02395">
    <property type="entry name" value="rpoN_sigma"/>
    <property type="match status" value="1"/>
</dbReference>
<protein>
    <submittedName>
        <fullName evidence="11">RNA polymerase sigma-54 factor</fullName>
    </submittedName>
</protein>
<evidence type="ECO:0000256" key="6">
    <source>
        <dbReference type="ARBA" id="ARBA00023082"/>
    </source>
</evidence>
<accession>A0A1F7RVI3</accession>
<dbReference type="PRINTS" id="PR00045">
    <property type="entry name" value="SIGMA54FCT"/>
</dbReference>
<keyword evidence="2" id="KW-0240">DNA-directed RNA polymerase</keyword>
<dbReference type="GO" id="GO:0003677">
    <property type="term" value="F:DNA binding"/>
    <property type="evidence" value="ECO:0007669"/>
    <property type="project" value="UniProtKB-KW"/>
</dbReference>
<dbReference type="InterPro" id="IPR038709">
    <property type="entry name" value="RpoN_core-bd_sf"/>
</dbReference>
<dbReference type="PIRSF" id="PIRSF000774">
    <property type="entry name" value="RpoN"/>
    <property type="match status" value="1"/>
</dbReference>
<evidence type="ECO:0000256" key="1">
    <source>
        <dbReference type="ARBA" id="ARBA00008798"/>
    </source>
</evidence>
<feature type="domain" description="RNA polymerase sigma factor 54 core-binding" evidence="10">
    <location>
        <begin position="112"/>
        <end position="299"/>
    </location>
</feature>
<dbReference type="GO" id="GO:0016987">
    <property type="term" value="F:sigma factor activity"/>
    <property type="evidence" value="ECO:0007669"/>
    <property type="project" value="UniProtKB-KW"/>
</dbReference>
<keyword evidence="7" id="KW-0238">DNA-binding</keyword>
<dbReference type="Proteomes" id="UP000179266">
    <property type="component" value="Unassembled WGS sequence"/>
</dbReference>
<sequence>MAMETRLDLKLAQKLVMTPNLQMAIKLLQLSKLELKEKIETELLENPLLEEIPPETTTVELTNTVDDISAREHPAPEPEIQNAIEDMEWDNYFQDGYESDPADKEMSNAYLYENMIRTKPTLADHLLWQLTVSAASQADNYEIGKYIIGNIDENGYLRSSIEEISKQCGYSDKEVEQTLGIIQKFDPIGVGARNLTECLRIQLDLYHPNETLAKKLVEKLSMLQKRRYSELAKEFDTTVEEIKSAQDIIVNLEPKPGRAYSVEEEHYVIPDVYVIKVDNDYRIVLNEDGLPRLRINHAYRSIIEKGKNPSEKDKEFVENKLNAALWLIKSVDQRRRTIFKVSESIVKFQKEFFDKGIGYLRPLILRDVAEDIGMHESTVSRVSTNKYMHTPQGVLEIKFFFHSGLSSSSGEDISSIRVREMIKKILSEEDSKKPLSDKVVAEMLKRRGLKIARRTVAKYREDLKIPSSNLRKIS</sequence>
<dbReference type="GO" id="GO:0016779">
    <property type="term" value="F:nucleotidyltransferase activity"/>
    <property type="evidence" value="ECO:0007669"/>
    <property type="project" value="UniProtKB-KW"/>
</dbReference>
<proteinExistence type="inferred from homology"/>
<dbReference type="Gene3D" id="1.10.10.60">
    <property type="entry name" value="Homeodomain-like"/>
    <property type="match status" value="1"/>
</dbReference>
<evidence type="ECO:0000256" key="3">
    <source>
        <dbReference type="ARBA" id="ARBA00022679"/>
    </source>
</evidence>
<comment type="similarity">
    <text evidence="1">Belongs to the sigma-54 factor family.</text>
</comment>
<dbReference type="NCBIfam" id="NF009118">
    <property type="entry name" value="PRK12469.1"/>
    <property type="match status" value="1"/>
</dbReference>
<keyword evidence="5" id="KW-0805">Transcription regulation</keyword>
<reference evidence="11 12" key="1">
    <citation type="journal article" date="2016" name="Nat. Commun.">
        <title>Thousands of microbial genomes shed light on interconnected biogeochemical processes in an aquifer system.</title>
        <authorList>
            <person name="Anantharaman K."/>
            <person name="Brown C.T."/>
            <person name="Hug L.A."/>
            <person name="Sharon I."/>
            <person name="Castelle C.J."/>
            <person name="Probst A.J."/>
            <person name="Thomas B.C."/>
            <person name="Singh A."/>
            <person name="Wilkins M.J."/>
            <person name="Karaoz U."/>
            <person name="Brodie E.L."/>
            <person name="Williams K.H."/>
            <person name="Hubbard S.S."/>
            <person name="Banfield J.F."/>
        </authorList>
    </citation>
    <scope>NUCLEOTIDE SEQUENCE [LARGE SCALE GENOMIC DNA]</scope>
</reference>
<dbReference type="AlphaFoldDB" id="A0A1F7RVI3"/>
<evidence type="ECO:0000259" key="9">
    <source>
        <dbReference type="Pfam" id="PF04552"/>
    </source>
</evidence>
<dbReference type="InterPro" id="IPR000394">
    <property type="entry name" value="RNA_pol_sigma_54"/>
</dbReference>
<dbReference type="EMBL" id="MGDD01000171">
    <property type="protein sequence ID" value="OGL45552.1"/>
    <property type="molecule type" value="Genomic_DNA"/>
</dbReference>
<dbReference type="GO" id="GO:0006352">
    <property type="term" value="P:DNA-templated transcription initiation"/>
    <property type="evidence" value="ECO:0007669"/>
    <property type="project" value="InterPro"/>
</dbReference>
<dbReference type="Pfam" id="PF04552">
    <property type="entry name" value="Sigma54_DBD"/>
    <property type="match status" value="1"/>
</dbReference>
<dbReference type="PANTHER" id="PTHR32248:SF4">
    <property type="entry name" value="RNA POLYMERASE SIGMA-54 FACTOR"/>
    <property type="match status" value="1"/>
</dbReference>
<name>A0A1F7RVI3_9BACT</name>
<dbReference type="PROSITE" id="PS50044">
    <property type="entry name" value="SIGMA54_3"/>
    <property type="match status" value="1"/>
</dbReference>
<evidence type="ECO:0000259" key="10">
    <source>
        <dbReference type="Pfam" id="PF04963"/>
    </source>
</evidence>
<evidence type="ECO:0000313" key="11">
    <source>
        <dbReference type="EMBL" id="OGL45552.1"/>
    </source>
</evidence>
<dbReference type="PROSITE" id="PS00718">
    <property type="entry name" value="SIGMA54_2"/>
    <property type="match status" value="1"/>
</dbReference>
<evidence type="ECO:0000256" key="7">
    <source>
        <dbReference type="ARBA" id="ARBA00023125"/>
    </source>
</evidence>
<evidence type="ECO:0000256" key="5">
    <source>
        <dbReference type="ARBA" id="ARBA00023015"/>
    </source>
</evidence>
<comment type="caution">
    <text evidence="11">The sequence shown here is derived from an EMBL/GenBank/DDBJ whole genome shotgun (WGS) entry which is preliminary data.</text>
</comment>
<feature type="domain" description="RNA polymerase sigma factor 54 DNA-binding" evidence="9">
    <location>
        <begin position="315"/>
        <end position="472"/>
    </location>
</feature>
<keyword evidence="4" id="KW-0548">Nucleotidyltransferase</keyword>
<evidence type="ECO:0000313" key="12">
    <source>
        <dbReference type="Proteomes" id="UP000179266"/>
    </source>
</evidence>
<gene>
    <name evidence="11" type="ORF">A2161_21270</name>
</gene>